<organism evidence="4 5">
    <name type="scientific">Roseburia inulinivorans</name>
    <dbReference type="NCBI Taxonomy" id="360807"/>
    <lineage>
        <taxon>Bacteria</taxon>
        <taxon>Bacillati</taxon>
        <taxon>Bacillota</taxon>
        <taxon>Clostridia</taxon>
        <taxon>Lachnospirales</taxon>
        <taxon>Lachnospiraceae</taxon>
        <taxon>Roseburia</taxon>
    </lineage>
</organism>
<evidence type="ECO:0000313" key="5">
    <source>
        <dbReference type="Proteomes" id="UP000283738"/>
    </source>
</evidence>
<keyword evidence="3" id="KW-0812">Transmembrane</keyword>
<keyword evidence="2" id="KW-0813">Transport</keyword>
<dbReference type="InterPro" id="IPR003784">
    <property type="entry name" value="BioY"/>
</dbReference>
<feature type="transmembrane region" description="Helical" evidence="3">
    <location>
        <begin position="39"/>
        <end position="57"/>
    </location>
</feature>
<comment type="subcellular location">
    <subcellularLocation>
        <location evidence="2">Cell membrane</location>
        <topology evidence="2">Multi-pass membrane protein</topology>
    </subcellularLocation>
</comment>
<comment type="similarity">
    <text evidence="1 2">Belongs to the BioY family.</text>
</comment>
<keyword evidence="3" id="KW-1133">Transmembrane helix</keyword>
<feature type="transmembrane region" description="Helical" evidence="3">
    <location>
        <begin position="93"/>
        <end position="111"/>
    </location>
</feature>
<dbReference type="EMBL" id="QRTF01000032">
    <property type="protein sequence ID" value="RGQ46604.1"/>
    <property type="molecule type" value="Genomic_DNA"/>
</dbReference>
<evidence type="ECO:0000256" key="3">
    <source>
        <dbReference type="SAM" id="Phobius"/>
    </source>
</evidence>
<dbReference type="Proteomes" id="UP000283738">
    <property type="component" value="Unassembled WGS sequence"/>
</dbReference>
<gene>
    <name evidence="4" type="ORF">DWY96_12695</name>
</gene>
<proteinExistence type="inferred from homology"/>
<evidence type="ECO:0000313" key="4">
    <source>
        <dbReference type="EMBL" id="RGQ46604.1"/>
    </source>
</evidence>
<dbReference type="Gene3D" id="1.10.1760.20">
    <property type="match status" value="1"/>
</dbReference>
<dbReference type="GO" id="GO:0015225">
    <property type="term" value="F:biotin transmembrane transporter activity"/>
    <property type="evidence" value="ECO:0007669"/>
    <property type="project" value="UniProtKB-UniRule"/>
</dbReference>
<feature type="transmembrane region" description="Helical" evidence="3">
    <location>
        <begin position="64"/>
        <end position="81"/>
    </location>
</feature>
<feature type="transmembrane region" description="Helical" evidence="3">
    <location>
        <begin position="147"/>
        <end position="172"/>
    </location>
</feature>
<protein>
    <recommendedName>
        <fullName evidence="2">Biotin transporter</fullName>
    </recommendedName>
</protein>
<dbReference type="RefSeq" id="WP_118111324.1">
    <property type="nucleotide sequence ID" value="NZ_CBCTRZ010000032.1"/>
</dbReference>
<dbReference type="GO" id="GO:0005886">
    <property type="term" value="C:plasma membrane"/>
    <property type="evidence" value="ECO:0007669"/>
    <property type="project" value="UniProtKB-SubCell"/>
</dbReference>
<name>A0A3R6A020_9FIRM</name>
<keyword evidence="2 3" id="KW-0472">Membrane</keyword>
<dbReference type="PIRSF" id="PIRSF016661">
    <property type="entry name" value="BioY"/>
    <property type="match status" value="1"/>
</dbReference>
<feature type="transmembrane region" description="Helical" evidence="3">
    <location>
        <begin position="12"/>
        <end position="33"/>
    </location>
</feature>
<sequence length="187" mass="19999">MEKLTMNEKKISTSTIAMIALMTAVTCILGPLSVPIGPVPISLTNLAIYFTVILLGWKKGTVSYVIYLLIGLVGVPVFSSFSAGPAKLFGPTGGYLIGFIFLAMISGWFIEKFPGKRVMYFVGMVLGTAVCYALGTAWLAYEAEMTFQAALMAGVVPFIIGDIAKMIVAIIVAPMIKNPLVKAGYIK</sequence>
<dbReference type="PANTHER" id="PTHR34295">
    <property type="entry name" value="BIOTIN TRANSPORTER BIOY"/>
    <property type="match status" value="1"/>
</dbReference>
<dbReference type="Pfam" id="PF02632">
    <property type="entry name" value="BioY"/>
    <property type="match status" value="1"/>
</dbReference>
<evidence type="ECO:0000256" key="1">
    <source>
        <dbReference type="ARBA" id="ARBA00010692"/>
    </source>
</evidence>
<comment type="caution">
    <text evidence="4">The sequence shown here is derived from an EMBL/GenBank/DDBJ whole genome shotgun (WGS) entry which is preliminary data.</text>
</comment>
<keyword evidence="2" id="KW-1003">Cell membrane</keyword>
<dbReference type="PANTHER" id="PTHR34295:SF1">
    <property type="entry name" value="BIOTIN TRANSPORTER BIOY"/>
    <property type="match status" value="1"/>
</dbReference>
<feature type="transmembrane region" description="Helical" evidence="3">
    <location>
        <begin position="118"/>
        <end position="141"/>
    </location>
</feature>
<accession>A0A3R6A020</accession>
<reference evidence="4 5" key="1">
    <citation type="submission" date="2018-08" db="EMBL/GenBank/DDBJ databases">
        <title>A genome reference for cultivated species of the human gut microbiota.</title>
        <authorList>
            <person name="Zou Y."/>
            <person name="Xue W."/>
            <person name="Luo G."/>
        </authorList>
    </citation>
    <scope>NUCLEOTIDE SEQUENCE [LARGE SCALE GENOMIC DNA]</scope>
    <source>
        <strain evidence="4 5">AF28-15</strain>
    </source>
</reference>
<dbReference type="AlphaFoldDB" id="A0A3R6A020"/>
<evidence type="ECO:0000256" key="2">
    <source>
        <dbReference type="PIRNR" id="PIRNR016661"/>
    </source>
</evidence>